<evidence type="ECO:0000256" key="1">
    <source>
        <dbReference type="ARBA" id="ARBA00004123"/>
    </source>
</evidence>
<evidence type="ECO:0000256" key="3">
    <source>
        <dbReference type="ARBA" id="ARBA00023125"/>
    </source>
</evidence>
<dbReference type="PANTHER" id="PTHR12632">
    <property type="entry name" value="TRANSCRIPTION FACTOR NF-Y ALPHA-RELATED"/>
    <property type="match status" value="1"/>
</dbReference>
<dbReference type="PRINTS" id="PR00616">
    <property type="entry name" value="CCAATSUBUNTB"/>
</dbReference>
<dbReference type="Gene3D" id="6.10.250.2430">
    <property type="match status" value="1"/>
</dbReference>
<organism evidence="8 9">
    <name type="scientific">Polyplax serrata</name>
    <name type="common">Common mouse louse</name>
    <dbReference type="NCBI Taxonomy" id="468196"/>
    <lineage>
        <taxon>Eukaryota</taxon>
        <taxon>Metazoa</taxon>
        <taxon>Ecdysozoa</taxon>
        <taxon>Arthropoda</taxon>
        <taxon>Hexapoda</taxon>
        <taxon>Insecta</taxon>
        <taxon>Pterygota</taxon>
        <taxon>Neoptera</taxon>
        <taxon>Paraneoptera</taxon>
        <taxon>Psocodea</taxon>
        <taxon>Troctomorpha</taxon>
        <taxon>Phthiraptera</taxon>
        <taxon>Anoplura</taxon>
        <taxon>Polyplacidae</taxon>
        <taxon>Polyplax</taxon>
    </lineage>
</organism>
<evidence type="ECO:0000313" key="9">
    <source>
        <dbReference type="Proteomes" id="UP001359485"/>
    </source>
</evidence>
<evidence type="ECO:0000313" key="8">
    <source>
        <dbReference type="EMBL" id="KAK6637769.1"/>
    </source>
</evidence>
<comment type="function">
    <text evidence="7">Component of the sequence-specific heterotrimeric transcription factor (NF-Y) which specifically recognizes a 5'-CCAAT-3' box motif found in the promoters of its target genes.</text>
</comment>
<name>A0ABR1BBM1_POLSC</name>
<accession>A0ABR1BBM1</accession>
<dbReference type="Pfam" id="PF02045">
    <property type="entry name" value="CBFB_NFYA"/>
    <property type="match status" value="1"/>
</dbReference>
<sequence>MAEGQVAVMQTGTGQVQLVQVNPTSQVQQVIQGANGQQIVVHTVPQATNQIQVTPTSGQIQVVPVQSLQTAAPQQIVFQPQQAQPQIIQTADGQTYIYQPTTIENTVQPTVLNINGNLVQITPTPANSAGAVTTGVQQANIVVTDGSLQVAANNAFPRVPIPVAAEFLEEEPLYVNAKQYRRILKRRQARAKLEAEGKIPKERPKYLHESRHRHAMNRIRGEGGRFHSGSVKKKNIKKNDNIEINNRNTLVSYQL</sequence>
<reference evidence="8 9" key="1">
    <citation type="submission" date="2023-09" db="EMBL/GenBank/DDBJ databases">
        <title>Genomes of two closely related lineages of the louse Polyplax serrata with different host specificities.</title>
        <authorList>
            <person name="Martinu J."/>
            <person name="Tarabai H."/>
            <person name="Stefka J."/>
            <person name="Hypsa V."/>
        </authorList>
    </citation>
    <scope>NUCLEOTIDE SEQUENCE [LARGE SCALE GENOMIC DNA]</scope>
    <source>
        <strain evidence="8">98ZLc_SE</strain>
    </source>
</reference>
<dbReference type="PROSITE" id="PS00686">
    <property type="entry name" value="NFYA_HAP2_1"/>
    <property type="match status" value="1"/>
</dbReference>
<dbReference type="InterPro" id="IPR018362">
    <property type="entry name" value="CCAAT-binding_factor_CS"/>
</dbReference>
<evidence type="ECO:0000256" key="2">
    <source>
        <dbReference type="ARBA" id="ARBA00023015"/>
    </source>
</evidence>
<dbReference type="EMBL" id="JAWJWF010000002">
    <property type="protein sequence ID" value="KAK6637769.1"/>
    <property type="molecule type" value="Genomic_DNA"/>
</dbReference>
<comment type="subcellular location">
    <subcellularLocation>
        <location evidence="1 7">Nucleus</location>
    </subcellularLocation>
</comment>
<keyword evidence="4" id="KW-0010">Activator</keyword>
<keyword evidence="5 7" id="KW-0804">Transcription</keyword>
<evidence type="ECO:0000256" key="4">
    <source>
        <dbReference type="ARBA" id="ARBA00023159"/>
    </source>
</evidence>
<keyword evidence="6 7" id="KW-0539">Nucleus</keyword>
<comment type="subunit">
    <text evidence="7">Heterotrimer.</text>
</comment>
<dbReference type="InterPro" id="IPR001289">
    <property type="entry name" value="NFYA"/>
</dbReference>
<dbReference type="SMART" id="SM00521">
    <property type="entry name" value="CBF"/>
    <property type="match status" value="1"/>
</dbReference>
<evidence type="ECO:0000256" key="7">
    <source>
        <dbReference type="RuleBase" id="RU367155"/>
    </source>
</evidence>
<keyword evidence="9" id="KW-1185">Reference proteome</keyword>
<keyword evidence="3 7" id="KW-0238">DNA-binding</keyword>
<dbReference type="PROSITE" id="PS51152">
    <property type="entry name" value="NFYA_HAP2_2"/>
    <property type="match status" value="1"/>
</dbReference>
<proteinExistence type="inferred from homology"/>
<protein>
    <recommendedName>
        <fullName evidence="7">Nuclear transcription factor Y subunit</fullName>
    </recommendedName>
</protein>
<comment type="caution">
    <text evidence="8">The sequence shown here is derived from an EMBL/GenBank/DDBJ whole genome shotgun (WGS) entry which is preliminary data.</text>
</comment>
<evidence type="ECO:0000256" key="6">
    <source>
        <dbReference type="ARBA" id="ARBA00023242"/>
    </source>
</evidence>
<dbReference type="Proteomes" id="UP001359485">
    <property type="component" value="Unassembled WGS sequence"/>
</dbReference>
<evidence type="ECO:0000256" key="5">
    <source>
        <dbReference type="ARBA" id="ARBA00023163"/>
    </source>
</evidence>
<gene>
    <name evidence="8" type="ORF">RUM44_008191</name>
</gene>
<comment type="similarity">
    <text evidence="7">Belongs to the NFYA/HAP2 subunit family.</text>
</comment>
<keyword evidence="2 7" id="KW-0805">Transcription regulation</keyword>